<proteinExistence type="predicted"/>
<dbReference type="EMBL" id="JBIGHX010000001">
    <property type="protein sequence ID" value="MFG6459946.1"/>
    <property type="molecule type" value="Genomic_DNA"/>
</dbReference>
<sequence>MNYRSDNPATDWPETMAVIYRSEAFAEDLDDDHHTPPASGWHPLERLVAALPLLCIFLPAADAYLR</sequence>
<gene>
    <name evidence="1" type="ORF">ACG04Q_00095</name>
</gene>
<comment type="caution">
    <text evidence="1">The sequence shown here is derived from an EMBL/GenBank/DDBJ whole genome shotgun (WGS) entry which is preliminary data.</text>
</comment>
<protein>
    <submittedName>
        <fullName evidence="1">Uncharacterized protein</fullName>
    </submittedName>
</protein>
<reference evidence="1 2" key="1">
    <citation type="submission" date="2024-08" db="EMBL/GenBank/DDBJ databases">
        <authorList>
            <person name="Lu H."/>
        </authorList>
    </citation>
    <scope>NUCLEOTIDE SEQUENCE [LARGE SCALE GENOMIC DNA]</scope>
    <source>
        <strain evidence="1 2">DXS20W</strain>
    </source>
</reference>
<keyword evidence="2" id="KW-1185">Reference proteome</keyword>
<evidence type="ECO:0000313" key="2">
    <source>
        <dbReference type="Proteomes" id="UP001606302"/>
    </source>
</evidence>
<accession>A0ABW7GDH0</accession>
<evidence type="ECO:0000313" key="1">
    <source>
        <dbReference type="EMBL" id="MFG6459946.1"/>
    </source>
</evidence>
<name>A0ABW7GDH0_9BURK</name>
<dbReference type="RefSeq" id="WP_394508741.1">
    <property type="nucleotide sequence ID" value="NZ_JBIGHX010000001.1"/>
</dbReference>
<organism evidence="1 2">
    <name type="scientific">Pelomonas lactea</name>
    <dbReference type="NCBI Taxonomy" id="3299030"/>
    <lineage>
        <taxon>Bacteria</taxon>
        <taxon>Pseudomonadati</taxon>
        <taxon>Pseudomonadota</taxon>
        <taxon>Betaproteobacteria</taxon>
        <taxon>Burkholderiales</taxon>
        <taxon>Sphaerotilaceae</taxon>
        <taxon>Roseateles</taxon>
    </lineage>
</organism>
<dbReference type="Proteomes" id="UP001606302">
    <property type="component" value="Unassembled WGS sequence"/>
</dbReference>